<feature type="compositionally biased region" description="Low complexity" evidence="2">
    <location>
        <begin position="113"/>
        <end position="146"/>
    </location>
</feature>
<feature type="compositionally biased region" description="Basic and acidic residues" evidence="2">
    <location>
        <begin position="21"/>
        <end position="34"/>
    </location>
</feature>
<feature type="coiled-coil region" evidence="1">
    <location>
        <begin position="454"/>
        <end position="541"/>
    </location>
</feature>
<evidence type="ECO:0000256" key="2">
    <source>
        <dbReference type="SAM" id="MobiDB-lite"/>
    </source>
</evidence>
<dbReference type="GeneID" id="59331668"/>
<evidence type="ECO:0000313" key="3">
    <source>
        <dbReference type="EMBL" id="KAF6220126.1"/>
    </source>
</evidence>
<feature type="region of interest" description="Disordered" evidence="2">
    <location>
        <begin position="1"/>
        <end position="155"/>
    </location>
</feature>
<reference evidence="3 4" key="1">
    <citation type="journal article" date="2020" name="Genomics">
        <title>Complete, high-quality genomes from long-read metagenomic sequencing of two wolf lichen thalli reveals enigmatic genome architecture.</title>
        <authorList>
            <person name="McKenzie S.K."/>
            <person name="Walston R.F."/>
            <person name="Allen J.L."/>
        </authorList>
    </citation>
    <scope>NUCLEOTIDE SEQUENCE [LARGE SCALE GENOMIC DNA]</scope>
    <source>
        <strain evidence="3">WasteWater1</strain>
    </source>
</reference>
<keyword evidence="1" id="KW-0175">Coiled coil</keyword>
<name>A0A8H6CBB4_9LECA</name>
<dbReference type="RefSeq" id="XP_037149561.1">
    <property type="nucleotide sequence ID" value="XM_037294180.1"/>
</dbReference>
<feature type="region of interest" description="Disordered" evidence="2">
    <location>
        <begin position="187"/>
        <end position="335"/>
    </location>
</feature>
<feature type="coiled-coil region" evidence="1">
    <location>
        <begin position="580"/>
        <end position="636"/>
    </location>
</feature>
<feature type="compositionally biased region" description="Polar residues" evidence="2">
    <location>
        <begin position="360"/>
        <end position="370"/>
    </location>
</feature>
<evidence type="ECO:0000256" key="1">
    <source>
        <dbReference type="SAM" id="Coils"/>
    </source>
</evidence>
<feature type="region of interest" description="Disordered" evidence="2">
    <location>
        <begin position="348"/>
        <end position="399"/>
    </location>
</feature>
<proteinExistence type="predicted"/>
<protein>
    <submittedName>
        <fullName evidence="3">Uncharacterized protein</fullName>
    </submittedName>
</protein>
<sequence>MPTNPGIEYDTHGRPMRVRRTNKDKDKDKDKDNRSLISSTSSRKHRDSSASSSRTPVPLDSATQLSEYTPQNANLDQLPDVKDNRSVISSSSSRRYRDPSASSSRTPVPPDYSTQTSDLSQQSVSLDQLPELPESGPDSPSSTTSPMNRSISNISTSATLVSPTMQHLLPASVQPYLAPYCESIVDLSDPASSQPTPRAERSKEPADAKPADVKPADAKPADAKPADVKPADAKPADVKPADAKPADTKPAEPKPSPPKTSSLLSSSDTATLVRKSSSESVKTALSGTSSQPAPSGQDQQQKKSASLKSEDSKQVSRVKAPASAPLPYGVGPSGEQLHYSPQFAYLPTQQAIGPPPVQHAPTSQALSQYSEYGPPSRHHPPHINPPEAPQPPISTYQGQWDRGPISIGERPDDSTMALFHRISCAIPDLHALMSLHHEACGMLEASQLHIRDQEARKAAEVRQLEIRIVQMEKDLHLMSKDHSTEITRLKLDTRNLEKRCKELQHKLTAGGKHNEALQAANETLRAEKKEAGRKCQEYEAALNETFKRDRDRMIAEQRTNQRAMQDELEAHTRIADANLSKRLAEERRAHEEEIRNLESKWTRQRRELEDRQANLRRDLEESLEAKQKVVDEERRTYLQAREGWDKQRETLTRKWEEERSLLQRASDEQRKALTIQYQREKEIILKQSSQSRNSSEAEDYVLGLQREIERLKAGWGADSFKFQKATADFKTTARMLNEQNKIDGGVWAW</sequence>
<keyword evidence="4" id="KW-1185">Reference proteome</keyword>
<feature type="compositionally biased region" description="Polar residues" evidence="2">
    <location>
        <begin position="274"/>
        <end position="307"/>
    </location>
</feature>
<feature type="compositionally biased region" description="Basic and acidic residues" evidence="2">
    <location>
        <begin position="198"/>
        <end position="252"/>
    </location>
</feature>
<evidence type="ECO:0000313" key="4">
    <source>
        <dbReference type="Proteomes" id="UP000593566"/>
    </source>
</evidence>
<feature type="compositionally biased region" description="Polar residues" evidence="2">
    <location>
        <begin position="61"/>
        <end position="75"/>
    </location>
</feature>
<dbReference type="EMBL" id="JACCJB010000017">
    <property type="protein sequence ID" value="KAF6220126.1"/>
    <property type="molecule type" value="Genomic_DNA"/>
</dbReference>
<dbReference type="AlphaFoldDB" id="A0A8H6CBB4"/>
<feature type="compositionally biased region" description="Low complexity" evidence="2">
    <location>
        <begin position="86"/>
        <end position="105"/>
    </location>
</feature>
<feature type="compositionally biased region" description="Low complexity" evidence="2">
    <location>
        <begin position="259"/>
        <end position="272"/>
    </location>
</feature>
<comment type="caution">
    <text evidence="3">The sequence shown here is derived from an EMBL/GenBank/DDBJ whole genome shotgun (WGS) entry which is preliminary data.</text>
</comment>
<gene>
    <name evidence="3" type="ORF">HO133_003257</name>
</gene>
<dbReference type="Proteomes" id="UP000593566">
    <property type="component" value="Unassembled WGS sequence"/>
</dbReference>
<accession>A0A8H6CBB4</accession>
<feature type="compositionally biased region" description="Pro residues" evidence="2">
    <location>
        <begin position="382"/>
        <end position="392"/>
    </location>
</feature>
<organism evidence="3 4">
    <name type="scientific">Letharia lupina</name>
    <dbReference type="NCBI Taxonomy" id="560253"/>
    <lineage>
        <taxon>Eukaryota</taxon>
        <taxon>Fungi</taxon>
        <taxon>Dikarya</taxon>
        <taxon>Ascomycota</taxon>
        <taxon>Pezizomycotina</taxon>
        <taxon>Lecanoromycetes</taxon>
        <taxon>OSLEUM clade</taxon>
        <taxon>Lecanoromycetidae</taxon>
        <taxon>Lecanorales</taxon>
        <taxon>Lecanorineae</taxon>
        <taxon>Parmeliaceae</taxon>
        <taxon>Letharia</taxon>
    </lineage>
</organism>